<organism evidence="2 3">
    <name type="scientific">Achromobacter spanius</name>
    <dbReference type="NCBI Taxonomy" id="217203"/>
    <lineage>
        <taxon>Bacteria</taxon>
        <taxon>Pseudomonadati</taxon>
        <taxon>Pseudomonadota</taxon>
        <taxon>Betaproteobacteria</taxon>
        <taxon>Burkholderiales</taxon>
        <taxon>Alcaligenaceae</taxon>
        <taxon>Achromobacter</taxon>
    </lineage>
</organism>
<dbReference type="InterPro" id="IPR023606">
    <property type="entry name" value="CoA-Trfase_III_dom_1_sf"/>
</dbReference>
<sequence length="398" mass="43220">MDALQGLRVVDFSKVLAGPLCTQYLGDMGAEVIKVEPLKGDDTRRWPPFRQDDGTVFLSVNRNKRSIALDLKSPEGREAAQRLIATADIVVESFGPGVASRLGIDYASAVALRPDVVYCSISGFGSKGPLRRGKGYDVILQAFCGMMSITGEEDGPAIRSPISPIDQATGMHAATGILAAVVRRLRTGKGCQVEASLFDTSVGFMGYVMQSYWERGTEPRRWGSAHESLCPYQVFDASDRPLLLGVANDSLWRTFCSEVGRPDLAEDPRYATNADRVRNRPEVLALVAQVMREDTRDGWIARLAQAGIPCAPIQAVGEVLAHEHMAASEMIYRFADSAHGELNVVSQPLRFDGERPKPTSPPPTVGQHTRQVLAELGYDEAAIQRHLAMRAPAVSAAA</sequence>
<dbReference type="AlphaFoldDB" id="A0A2S0I8D1"/>
<evidence type="ECO:0000256" key="1">
    <source>
        <dbReference type="ARBA" id="ARBA00022679"/>
    </source>
</evidence>
<dbReference type="InterPro" id="IPR044855">
    <property type="entry name" value="CoA-Trfase_III_dom3_sf"/>
</dbReference>
<keyword evidence="3" id="KW-1185">Reference proteome</keyword>
<dbReference type="InterPro" id="IPR050483">
    <property type="entry name" value="CoA-transferase_III_domain"/>
</dbReference>
<dbReference type="PANTHER" id="PTHR48207">
    <property type="entry name" value="SUCCINATE--HYDROXYMETHYLGLUTARATE COA-TRANSFERASE"/>
    <property type="match status" value="1"/>
</dbReference>
<reference evidence="2 3" key="1">
    <citation type="submission" date="2017-09" db="EMBL/GenBank/DDBJ databases">
        <title>Genomic, metabolic, and phenotypic characteristics of bacterial isolates from the natural microbiome of the model nematode Caenorhabditis elegans.</title>
        <authorList>
            <person name="Zimmermann J."/>
            <person name="Obeng N."/>
            <person name="Yang W."/>
            <person name="Obeng O."/>
            <person name="Kissoyan K."/>
            <person name="Pees B."/>
            <person name="Dirksen P."/>
            <person name="Hoppner M."/>
            <person name="Franke A."/>
            <person name="Rosenstiel P."/>
            <person name="Leippe M."/>
            <person name="Dierking K."/>
            <person name="Kaleta C."/>
            <person name="Schulenburg H."/>
        </authorList>
    </citation>
    <scope>NUCLEOTIDE SEQUENCE [LARGE SCALE GENOMIC DNA]</scope>
    <source>
        <strain evidence="2 3">MYb73</strain>
    </source>
</reference>
<keyword evidence="1 2" id="KW-0808">Transferase</keyword>
<accession>A0A2S0I8D1</accession>
<dbReference type="OrthoDB" id="5294844at2"/>
<evidence type="ECO:0000313" key="3">
    <source>
        <dbReference type="Proteomes" id="UP000239477"/>
    </source>
</evidence>
<dbReference type="SUPFAM" id="SSF89796">
    <property type="entry name" value="CoA-transferase family III (CaiB/BaiF)"/>
    <property type="match status" value="1"/>
</dbReference>
<dbReference type="Proteomes" id="UP000239477">
    <property type="component" value="Chromosome"/>
</dbReference>
<dbReference type="InterPro" id="IPR003673">
    <property type="entry name" value="CoA-Trfase_fam_III"/>
</dbReference>
<name>A0A2S0I8D1_9BURK</name>
<gene>
    <name evidence="2" type="ORF">CLM73_14650</name>
</gene>
<dbReference type="Pfam" id="PF02515">
    <property type="entry name" value="CoA_transf_3"/>
    <property type="match status" value="1"/>
</dbReference>
<dbReference type="Gene3D" id="3.30.1540.10">
    <property type="entry name" value="formyl-coa transferase, domain 3"/>
    <property type="match status" value="1"/>
</dbReference>
<evidence type="ECO:0000313" key="2">
    <source>
        <dbReference type="EMBL" id="AVJ28253.1"/>
    </source>
</evidence>
<protein>
    <submittedName>
        <fullName evidence="2">Formyl-CoA transferase</fullName>
    </submittedName>
</protein>
<dbReference type="GO" id="GO:0008410">
    <property type="term" value="F:CoA-transferase activity"/>
    <property type="evidence" value="ECO:0007669"/>
    <property type="project" value="TreeGrafter"/>
</dbReference>
<dbReference type="EMBL" id="CP023270">
    <property type="protein sequence ID" value="AVJ28253.1"/>
    <property type="molecule type" value="Genomic_DNA"/>
</dbReference>
<dbReference type="RefSeq" id="WP_105239054.1">
    <property type="nucleotide sequence ID" value="NZ_CP023270.1"/>
</dbReference>
<dbReference type="PANTHER" id="PTHR48207:SF3">
    <property type="entry name" value="SUCCINATE--HYDROXYMETHYLGLUTARATE COA-TRANSFERASE"/>
    <property type="match status" value="1"/>
</dbReference>
<proteinExistence type="predicted"/>
<dbReference type="Gene3D" id="3.40.50.10540">
    <property type="entry name" value="Crotonobetainyl-coa:carnitine coa-transferase, domain 1"/>
    <property type="match status" value="1"/>
</dbReference>